<dbReference type="SUPFAM" id="SSF69618">
    <property type="entry name" value="HemD-like"/>
    <property type="match status" value="1"/>
</dbReference>
<organism evidence="11 12">
    <name type="scientific">Catenovulum adriaticum</name>
    <dbReference type="NCBI Taxonomy" id="2984846"/>
    <lineage>
        <taxon>Bacteria</taxon>
        <taxon>Pseudomonadati</taxon>
        <taxon>Pseudomonadota</taxon>
        <taxon>Gammaproteobacteria</taxon>
        <taxon>Alteromonadales</taxon>
        <taxon>Alteromonadaceae</taxon>
        <taxon>Catenovulum</taxon>
    </lineage>
</organism>
<evidence type="ECO:0000313" key="12">
    <source>
        <dbReference type="Proteomes" id="UP001163726"/>
    </source>
</evidence>
<sequence length="251" mass="27923">MATNNSYCIFHPRQGERAEQLNKLLGTAGFHYINQPLFHVEAGEDSTNINNPELYKEHDCLIFTSQYSAAYLAQLINPQLLHSLQNHLAIAVGQATADKLKQLGFTHIITPSEANSEGLLALTELQNAQHAILFKGEQGRNHISESFKLANKVLNTYNIYKRTWQPLAISQLNKIATADCFVLTSGENANFLIDQANTALFNKLKTALCLVPSERVKQQLEQHGLTQVKNIHSANNHDILTALQTLNGNPI</sequence>
<comment type="pathway">
    <text evidence="1 9">Porphyrin-containing compound metabolism; protoporphyrin-IX biosynthesis; coproporphyrinogen-III from 5-aminolevulinate: step 3/4.</text>
</comment>
<accession>A0ABY7ALN3</accession>
<dbReference type="CDD" id="cd06578">
    <property type="entry name" value="HemD"/>
    <property type="match status" value="1"/>
</dbReference>
<dbReference type="EMBL" id="CP109965">
    <property type="protein sequence ID" value="WAJ70389.1"/>
    <property type="molecule type" value="Genomic_DNA"/>
</dbReference>
<evidence type="ECO:0000256" key="6">
    <source>
        <dbReference type="ARBA" id="ARBA00037589"/>
    </source>
</evidence>
<dbReference type="InterPro" id="IPR036108">
    <property type="entry name" value="4pyrrol_syn_uPrphyn_synt_sf"/>
</dbReference>
<dbReference type="PANTHER" id="PTHR38042:SF1">
    <property type="entry name" value="UROPORPHYRINOGEN-III SYNTHASE, CHLOROPLASTIC"/>
    <property type="match status" value="1"/>
</dbReference>
<keyword evidence="12" id="KW-1185">Reference proteome</keyword>
<dbReference type="Gene3D" id="3.40.50.10090">
    <property type="match status" value="2"/>
</dbReference>
<comment type="function">
    <text evidence="6 9">Catalyzes cyclization of the linear tetrapyrrole, hydroxymethylbilane, to the macrocyclic uroporphyrinogen III.</text>
</comment>
<evidence type="ECO:0000256" key="8">
    <source>
        <dbReference type="ARBA" id="ARBA00048617"/>
    </source>
</evidence>
<feature type="domain" description="Tetrapyrrole biosynthesis uroporphyrinogen III synthase" evidence="10">
    <location>
        <begin position="20"/>
        <end position="227"/>
    </location>
</feature>
<comment type="similarity">
    <text evidence="2 9">Belongs to the uroporphyrinogen-III synthase family.</text>
</comment>
<dbReference type="InterPro" id="IPR003754">
    <property type="entry name" value="4pyrrol_synth_uPrphyn_synth"/>
</dbReference>
<evidence type="ECO:0000313" key="11">
    <source>
        <dbReference type="EMBL" id="WAJ70389.1"/>
    </source>
</evidence>
<name>A0ABY7ALN3_9ALTE</name>
<evidence type="ECO:0000256" key="2">
    <source>
        <dbReference type="ARBA" id="ARBA00008133"/>
    </source>
</evidence>
<gene>
    <name evidence="11" type="ORF">OLW01_00800</name>
</gene>
<dbReference type="Pfam" id="PF02602">
    <property type="entry name" value="HEM4"/>
    <property type="match status" value="1"/>
</dbReference>
<protein>
    <recommendedName>
        <fullName evidence="7 9">Uroporphyrinogen-III synthase</fullName>
        <ecNumber evidence="3 9">4.2.1.75</ecNumber>
    </recommendedName>
</protein>
<dbReference type="InterPro" id="IPR039793">
    <property type="entry name" value="UROS/Hem4"/>
</dbReference>
<evidence type="ECO:0000259" key="10">
    <source>
        <dbReference type="Pfam" id="PF02602"/>
    </source>
</evidence>
<evidence type="ECO:0000256" key="9">
    <source>
        <dbReference type="RuleBase" id="RU366031"/>
    </source>
</evidence>
<evidence type="ECO:0000256" key="5">
    <source>
        <dbReference type="ARBA" id="ARBA00023244"/>
    </source>
</evidence>
<dbReference type="PANTHER" id="PTHR38042">
    <property type="entry name" value="UROPORPHYRINOGEN-III SYNTHASE, CHLOROPLASTIC"/>
    <property type="match status" value="1"/>
</dbReference>
<evidence type="ECO:0000256" key="7">
    <source>
        <dbReference type="ARBA" id="ARBA00040167"/>
    </source>
</evidence>
<evidence type="ECO:0000256" key="1">
    <source>
        <dbReference type="ARBA" id="ARBA00004772"/>
    </source>
</evidence>
<dbReference type="Proteomes" id="UP001163726">
    <property type="component" value="Chromosome"/>
</dbReference>
<dbReference type="RefSeq" id="WP_268074691.1">
    <property type="nucleotide sequence ID" value="NZ_CP109965.1"/>
</dbReference>
<evidence type="ECO:0000256" key="4">
    <source>
        <dbReference type="ARBA" id="ARBA00023239"/>
    </source>
</evidence>
<comment type="catalytic activity">
    <reaction evidence="8 9">
        <text>hydroxymethylbilane = uroporphyrinogen III + H2O</text>
        <dbReference type="Rhea" id="RHEA:18965"/>
        <dbReference type="ChEBI" id="CHEBI:15377"/>
        <dbReference type="ChEBI" id="CHEBI:57308"/>
        <dbReference type="ChEBI" id="CHEBI:57845"/>
        <dbReference type="EC" id="4.2.1.75"/>
    </reaction>
</comment>
<proteinExistence type="inferred from homology"/>
<dbReference type="EC" id="4.2.1.75" evidence="3 9"/>
<reference evidence="11" key="1">
    <citation type="submission" date="2022-10" db="EMBL/GenBank/DDBJ databases">
        <title>Catenovulum adriacola sp. nov. isolated in the Harbour of Susak.</title>
        <authorList>
            <person name="Schoch T."/>
            <person name="Reich S.J."/>
            <person name="Stoeferle S."/>
            <person name="Flaiz M."/>
            <person name="Kazda M."/>
            <person name="Riedel C.U."/>
            <person name="Duerre P."/>
        </authorList>
    </citation>
    <scope>NUCLEOTIDE SEQUENCE</scope>
    <source>
        <strain evidence="11">TS8</strain>
    </source>
</reference>
<keyword evidence="5 9" id="KW-0627">Porphyrin biosynthesis</keyword>
<evidence type="ECO:0000256" key="3">
    <source>
        <dbReference type="ARBA" id="ARBA00013109"/>
    </source>
</evidence>
<keyword evidence="4 9" id="KW-0456">Lyase</keyword>